<dbReference type="InterPro" id="IPR036615">
    <property type="entry name" value="Mur_ligase_C_dom_sf"/>
</dbReference>
<dbReference type="InterPro" id="IPR005863">
    <property type="entry name" value="UDP-N-AcMur_synth"/>
</dbReference>
<keyword evidence="8" id="KW-0131">Cell cycle</keyword>
<dbReference type="AlphaFoldDB" id="A0A1U8BQC8"/>
<dbReference type="NCBIfam" id="TIGR01143">
    <property type="entry name" value="murF"/>
    <property type="match status" value="1"/>
</dbReference>
<keyword evidence="5" id="KW-0067">ATP-binding</keyword>
<proteinExistence type="inferred from homology"/>
<evidence type="ECO:0000313" key="12">
    <source>
        <dbReference type="RefSeq" id="XP_010279483.1"/>
    </source>
</evidence>
<dbReference type="Gene3D" id="3.90.190.20">
    <property type="entry name" value="Mur ligase, C-terminal domain"/>
    <property type="match status" value="1"/>
</dbReference>
<dbReference type="GO" id="GO:0005524">
    <property type="term" value="F:ATP binding"/>
    <property type="evidence" value="ECO:0007669"/>
    <property type="project" value="UniProtKB-KW"/>
</dbReference>
<dbReference type="PANTHER" id="PTHR43024">
    <property type="entry name" value="UDP-N-ACETYLMURAMOYL-TRIPEPTIDE--D-ALANYL-D-ALANINE LIGASE"/>
    <property type="match status" value="1"/>
</dbReference>
<dbReference type="Pfam" id="PF08245">
    <property type="entry name" value="Mur_ligase_M"/>
    <property type="match status" value="1"/>
</dbReference>
<gene>
    <name evidence="12" type="primary">LOC104613389</name>
</gene>
<dbReference type="SUPFAM" id="SSF53623">
    <property type="entry name" value="MurD-like peptide ligases, catalytic domain"/>
    <property type="match status" value="1"/>
</dbReference>
<dbReference type="SUPFAM" id="SSF53244">
    <property type="entry name" value="MurD-like peptide ligases, peptide-binding domain"/>
    <property type="match status" value="1"/>
</dbReference>
<reference evidence="12" key="1">
    <citation type="submission" date="2025-08" db="UniProtKB">
        <authorList>
            <consortium name="RefSeq"/>
        </authorList>
    </citation>
    <scope>IDENTIFICATION</scope>
</reference>
<evidence type="ECO:0000256" key="9">
    <source>
        <dbReference type="ARBA" id="ARBA00023316"/>
    </source>
</evidence>
<dbReference type="GeneID" id="104613389"/>
<dbReference type="GO" id="GO:0071555">
    <property type="term" value="P:cell wall organization"/>
    <property type="evidence" value="ECO:0007669"/>
    <property type="project" value="UniProtKB-KW"/>
</dbReference>
<evidence type="ECO:0000256" key="1">
    <source>
        <dbReference type="ARBA" id="ARBA00022490"/>
    </source>
</evidence>
<evidence type="ECO:0000256" key="4">
    <source>
        <dbReference type="ARBA" id="ARBA00022741"/>
    </source>
</evidence>
<protein>
    <recommendedName>
        <fullName evidence="10">UDP-MurNAc-pentapeptide synthetase</fullName>
    </recommendedName>
</protein>
<dbReference type="Pfam" id="PF02875">
    <property type="entry name" value="Mur_ligase_C"/>
    <property type="match status" value="1"/>
</dbReference>
<dbReference type="InterPro" id="IPR035911">
    <property type="entry name" value="MurE/MurF_N"/>
</dbReference>
<organism evidence="11 12">
    <name type="scientific">Nelumbo nucifera</name>
    <name type="common">Sacred lotus</name>
    <dbReference type="NCBI Taxonomy" id="4432"/>
    <lineage>
        <taxon>Eukaryota</taxon>
        <taxon>Viridiplantae</taxon>
        <taxon>Streptophyta</taxon>
        <taxon>Embryophyta</taxon>
        <taxon>Tracheophyta</taxon>
        <taxon>Spermatophyta</taxon>
        <taxon>Magnoliopsida</taxon>
        <taxon>Proteales</taxon>
        <taxon>Nelumbonaceae</taxon>
        <taxon>Nelumbo</taxon>
    </lineage>
</organism>
<accession>A0A1U8BQC8</accession>
<evidence type="ECO:0000256" key="3">
    <source>
        <dbReference type="ARBA" id="ARBA00022618"/>
    </source>
</evidence>
<dbReference type="InterPro" id="IPR013221">
    <property type="entry name" value="Mur_ligase_cen"/>
</dbReference>
<dbReference type="SUPFAM" id="SSF63418">
    <property type="entry name" value="MurE/MurF N-terminal domain"/>
    <property type="match status" value="1"/>
</dbReference>
<evidence type="ECO:0000256" key="8">
    <source>
        <dbReference type="ARBA" id="ARBA00023306"/>
    </source>
</evidence>
<name>A0A1U8BQC8_NELNU</name>
<keyword evidence="1" id="KW-0963">Cytoplasm</keyword>
<dbReference type="InterPro" id="IPR036565">
    <property type="entry name" value="Mur-like_cat_sf"/>
</dbReference>
<dbReference type="InterPro" id="IPR051046">
    <property type="entry name" value="MurCDEF_CellWall_CoF430Synth"/>
</dbReference>
<dbReference type="PANTHER" id="PTHR43024:SF1">
    <property type="entry name" value="UDP-N-ACETYLMURAMOYL-TRIPEPTIDE--D-ALANYL-D-ALANINE LIGASE"/>
    <property type="match status" value="1"/>
</dbReference>
<dbReference type="Gene3D" id="3.40.1390.10">
    <property type="entry name" value="MurE/MurF, N-terminal domain"/>
    <property type="match status" value="1"/>
</dbReference>
<dbReference type="KEGG" id="nnu:104613389"/>
<keyword evidence="2" id="KW-0436">Ligase</keyword>
<keyword evidence="9" id="KW-0961">Cell wall biogenesis/degradation</keyword>
<dbReference type="eggNOG" id="ENOG502QT6H">
    <property type="taxonomic scope" value="Eukaryota"/>
</dbReference>
<dbReference type="GO" id="GO:0008360">
    <property type="term" value="P:regulation of cell shape"/>
    <property type="evidence" value="ECO:0007669"/>
    <property type="project" value="UniProtKB-KW"/>
</dbReference>
<dbReference type="InterPro" id="IPR004101">
    <property type="entry name" value="Mur_ligase_C"/>
</dbReference>
<dbReference type="GO" id="GO:0047480">
    <property type="term" value="F:UDP-N-acetylmuramoyl-tripeptide-D-alanyl-D-alanine ligase activity"/>
    <property type="evidence" value="ECO:0007669"/>
    <property type="project" value="InterPro"/>
</dbReference>
<dbReference type="RefSeq" id="XP_010279483.1">
    <property type="nucleotide sequence ID" value="XM_010281181.2"/>
</dbReference>
<evidence type="ECO:0000256" key="6">
    <source>
        <dbReference type="ARBA" id="ARBA00022960"/>
    </source>
</evidence>
<keyword evidence="3" id="KW-0132">Cell division</keyword>
<dbReference type="Gene3D" id="3.40.1190.10">
    <property type="entry name" value="Mur-like, catalytic domain"/>
    <property type="match status" value="1"/>
</dbReference>
<evidence type="ECO:0000256" key="10">
    <source>
        <dbReference type="ARBA" id="ARBA00031461"/>
    </source>
</evidence>
<dbReference type="Proteomes" id="UP000189703">
    <property type="component" value="Unplaced"/>
</dbReference>
<evidence type="ECO:0000256" key="7">
    <source>
        <dbReference type="ARBA" id="ARBA00022984"/>
    </source>
</evidence>
<dbReference type="OrthoDB" id="2020781at2759"/>
<dbReference type="OMA" id="LYGEHHV"/>
<evidence type="ECO:0000256" key="5">
    <source>
        <dbReference type="ARBA" id="ARBA00022840"/>
    </source>
</evidence>
<evidence type="ECO:0000256" key="2">
    <source>
        <dbReference type="ARBA" id="ARBA00022598"/>
    </source>
</evidence>
<keyword evidence="11" id="KW-1185">Reference proteome</keyword>
<keyword evidence="6" id="KW-0133">Cell shape</keyword>
<keyword evidence="4" id="KW-0547">Nucleotide-binding</keyword>
<sequence length="508" mass="54749">MPATAIQLNAHNPIIVEHRISLSQPSVKSLIYRNILCSCIDSHGRNKPLWSASEIAEAVNGRIIKWGPSGTISTDSRTLKPGQWFFALVGKNFNAHDFVSPELYGKGCVGVIGNHVCKKWEMGFIQVEGDTSTALQKMAKYARKRFNGRVVGITGSVGKTTTRTMITHALETIGSVYQTHGNQNNHIGVALSLIGIPGNVDTAVLELGMSSKGEILELAQMCRPSVRVLLNVEPSHLVNFGSLEEVARTKGEILLEANPGDICVLNADDPLVMNLPVPEGVKKVLFGRRIGCDVCLVQAESTNGGCGVRVKLESTTEQVEFVIPSPGMHLAINACAAAAVAVTFGVSMSELGESLSRFLPVHMRAKLEIAQNGIKIINDAYNANPTSTRAAIDLLKAMDCNGKRVAILGDMLELGPMEKEAHEIVLNLCCDAHLGLVVLIGKRFLAAAENLNLTRKINFMCTLEVEELSLKIAKRLSSSDIVLVKGSRGLQMEKAVAEIKAMHLDGSC</sequence>
<dbReference type="GO" id="GO:0051301">
    <property type="term" value="P:cell division"/>
    <property type="evidence" value="ECO:0007669"/>
    <property type="project" value="UniProtKB-KW"/>
</dbReference>
<evidence type="ECO:0000313" key="11">
    <source>
        <dbReference type="Proteomes" id="UP000189703"/>
    </source>
</evidence>
<dbReference type="GO" id="GO:0016874">
    <property type="term" value="F:ligase activity"/>
    <property type="evidence" value="ECO:0000318"/>
    <property type="project" value="GO_Central"/>
</dbReference>
<dbReference type="HAMAP" id="MF_02019">
    <property type="entry name" value="MurF"/>
    <property type="match status" value="1"/>
</dbReference>
<keyword evidence="7" id="KW-0573">Peptidoglycan synthesis</keyword>
<dbReference type="STRING" id="4432.A0A1U8BQC8"/>